<dbReference type="WBParaSite" id="Pan_g23893.t1">
    <property type="protein sequence ID" value="Pan_g23893.t1"/>
    <property type="gene ID" value="Pan_g23893"/>
</dbReference>
<sequence>MTVQDDPRHRWQTSRPWQQQHVHAPNRAFPIGGHQHATLHQGAHSCQHCYCRNSTALWFFHQQRRLEGRF</sequence>
<reference evidence="2" key="1">
    <citation type="journal article" date="2013" name="Genetics">
        <title>The draft genome and transcriptome of Panagrellus redivivus are shaped by the harsh demands of a free-living lifestyle.</title>
        <authorList>
            <person name="Srinivasan J."/>
            <person name="Dillman A.R."/>
            <person name="Macchietto M.G."/>
            <person name="Heikkinen L."/>
            <person name="Lakso M."/>
            <person name="Fracchia K.M."/>
            <person name="Antoshechkin I."/>
            <person name="Mortazavi A."/>
            <person name="Wong G."/>
            <person name="Sternberg P.W."/>
        </authorList>
    </citation>
    <scope>NUCLEOTIDE SEQUENCE [LARGE SCALE GENOMIC DNA]</scope>
    <source>
        <strain evidence="2">MT8872</strain>
    </source>
</reference>
<reference evidence="3" key="2">
    <citation type="submission" date="2020-10" db="UniProtKB">
        <authorList>
            <consortium name="WormBaseParasite"/>
        </authorList>
    </citation>
    <scope>IDENTIFICATION</scope>
</reference>
<evidence type="ECO:0000256" key="1">
    <source>
        <dbReference type="SAM" id="MobiDB-lite"/>
    </source>
</evidence>
<keyword evidence="2" id="KW-1185">Reference proteome</keyword>
<dbReference type="AlphaFoldDB" id="A0A7E4VQB8"/>
<accession>A0A7E4VQB8</accession>
<name>A0A7E4VQB8_PANRE</name>
<feature type="region of interest" description="Disordered" evidence="1">
    <location>
        <begin position="1"/>
        <end position="21"/>
    </location>
</feature>
<evidence type="ECO:0000313" key="2">
    <source>
        <dbReference type="Proteomes" id="UP000492821"/>
    </source>
</evidence>
<proteinExistence type="predicted"/>
<protein>
    <submittedName>
        <fullName evidence="3">Uncharacterized protein</fullName>
    </submittedName>
</protein>
<dbReference type="Proteomes" id="UP000492821">
    <property type="component" value="Unassembled WGS sequence"/>
</dbReference>
<organism evidence="2 3">
    <name type="scientific">Panagrellus redivivus</name>
    <name type="common">Microworm</name>
    <dbReference type="NCBI Taxonomy" id="6233"/>
    <lineage>
        <taxon>Eukaryota</taxon>
        <taxon>Metazoa</taxon>
        <taxon>Ecdysozoa</taxon>
        <taxon>Nematoda</taxon>
        <taxon>Chromadorea</taxon>
        <taxon>Rhabditida</taxon>
        <taxon>Tylenchina</taxon>
        <taxon>Panagrolaimomorpha</taxon>
        <taxon>Panagrolaimoidea</taxon>
        <taxon>Panagrolaimidae</taxon>
        <taxon>Panagrellus</taxon>
    </lineage>
</organism>
<evidence type="ECO:0000313" key="3">
    <source>
        <dbReference type="WBParaSite" id="Pan_g23893.t1"/>
    </source>
</evidence>